<keyword evidence="5" id="KW-0274">FAD</keyword>
<name>A0A8J6T2Y8_9DELT</name>
<dbReference type="Proteomes" id="UP000650524">
    <property type="component" value="Unassembled WGS sequence"/>
</dbReference>
<keyword evidence="8" id="KW-0411">Iron-sulfur</keyword>
<dbReference type="InterPro" id="IPR017900">
    <property type="entry name" value="4Fe4S_Fe_S_CS"/>
</dbReference>
<gene>
    <name evidence="10" type="ORF">H8E19_07770</name>
</gene>
<evidence type="ECO:0000313" key="11">
    <source>
        <dbReference type="Proteomes" id="UP000650524"/>
    </source>
</evidence>
<keyword evidence="7" id="KW-0408">Iron</keyword>
<dbReference type="EMBL" id="JACNJD010000200">
    <property type="protein sequence ID" value="MBC8177290.1"/>
    <property type="molecule type" value="Genomic_DNA"/>
</dbReference>
<dbReference type="GO" id="GO:0046872">
    <property type="term" value="F:metal ion binding"/>
    <property type="evidence" value="ECO:0007669"/>
    <property type="project" value="UniProtKB-KW"/>
</dbReference>
<dbReference type="PANTHER" id="PTHR43498">
    <property type="entry name" value="FERREDOXIN:COB-COM HETERODISULFIDE REDUCTASE SUBUNIT A"/>
    <property type="match status" value="1"/>
</dbReference>
<comment type="similarity">
    <text evidence="2">Belongs to the HdrA family.</text>
</comment>
<protein>
    <submittedName>
        <fullName evidence="10">CoB--CoM heterodisulfide reductase iron-sulfur subunit A family protein</fullName>
    </submittedName>
</protein>
<evidence type="ECO:0000256" key="7">
    <source>
        <dbReference type="ARBA" id="ARBA00023004"/>
    </source>
</evidence>
<comment type="cofactor">
    <cofactor evidence="1">
        <name>FAD</name>
        <dbReference type="ChEBI" id="CHEBI:57692"/>
    </cofactor>
</comment>
<organism evidence="10 11">
    <name type="scientific">Candidatus Desulfacyla euxinica</name>
    <dbReference type="NCBI Taxonomy" id="2841693"/>
    <lineage>
        <taxon>Bacteria</taxon>
        <taxon>Deltaproteobacteria</taxon>
        <taxon>Candidatus Desulfacyla</taxon>
    </lineage>
</organism>
<dbReference type="Pfam" id="PF12838">
    <property type="entry name" value="Fer4_7"/>
    <property type="match status" value="1"/>
</dbReference>
<dbReference type="Gene3D" id="3.50.50.60">
    <property type="entry name" value="FAD/NAD(P)-binding domain"/>
    <property type="match status" value="1"/>
</dbReference>
<dbReference type="Pfam" id="PF13450">
    <property type="entry name" value="NAD_binding_8"/>
    <property type="match status" value="1"/>
</dbReference>
<evidence type="ECO:0000313" key="10">
    <source>
        <dbReference type="EMBL" id="MBC8177290.1"/>
    </source>
</evidence>
<keyword evidence="6" id="KW-0560">Oxidoreductase</keyword>
<accession>A0A8J6T2Y8</accession>
<dbReference type="AlphaFoldDB" id="A0A8J6T2Y8"/>
<evidence type="ECO:0000256" key="5">
    <source>
        <dbReference type="ARBA" id="ARBA00022827"/>
    </source>
</evidence>
<evidence type="ECO:0000256" key="8">
    <source>
        <dbReference type="ARBA" id="ARBA00023014"/>
    </source>
</evidence>
<feature type="domain" description="4Fe-4S ferredoxin-type" evidence="9">
    <location>
        <begin position="521"/>
        <end position="550"/>
    </location>
</feature>
<feature type="domain" description="4Fe-4S ferredoxin-type" evidence="9">
    <location>
        <begin position="483"/>
        <end position="512"/>
    </location>
</feature>
<comment type="caution">
    <text evidence="10">The sequence shown here is derived from an EMBL/GenBank/DDBJ whole genome shotgun (WGS) entry which is preliminary data.</text>
</comment>
<dbReference type="InterPro" id="IPR017896">
    <property type="entry name" value="4Fe4S_Fe-S-bd"/>
</dbReference>
<evidence type="ECO:0000256" key="3">
    <source>
        <dbReference type="ARBA" id="ARBA00022485"/>
    </source>
</evidence>
<keyword evidence="3" id="KW-0004">4Fe-4S</keyword>
<evidence type="ECO:0000256" key="6">
    <source>
        <dbReference type="ARBA" id="ARBA00023002"/>
    </source>
</evidence>
<evidence type="ECO:0000259" key="9">
    <source>
        <dbReference type="PROSITE" id="PS51379"/>
    </source>
</evidence>
<reference evidence="10 11" key="1">
    <citation type="submission" date="2020-08" db="EMBL/GenBank/DDBJ databases">
        <title>Bridging the membrane lipid divide: bacteria of the FCB group superphylum have the potential to synthesize archaeal ether lipids.</title>
        <authorList>
            <person name="Villanueva L."/>
            <person name="Von Meijenfeldt F.A.B."/>
            <person name="Westbye A.B."/>
            <person name="Yadav S."/>
            <person name="Hopmans E.C."/>
            <person name="Dutilh B.E."/>
            <person name="Sinninghe Damste J.S."/>
        </authorList>
    </citation>
    <scope>NUCLEOTIDE SEQUENCE [LARGE SCALE GENOMIC DNA]</scope>
    <source>
        <strain evidence="10">NIOZ-UU27</strain>
    </source>
</reference>
<dbReference type="GO" id="GO:0016491">
    <property type="term" value="F:oxidoreductase activity"/>
    <property type="evidence" value="ECO:0007669"/>
    <property type="project" value="UniProtKB-KW"/>
</dbReference>
<sequence>MSIRIGVFICHCGTNIGGTVNVPEVVKYAATLPDVVHTEGNLYTCSEDGLSSIRNQIEEQELNRVVVASCTPRTHEPLFKKNCELAGLNKYLFEFVNLREHCSWVHMTQQDDATDKAKDLVRMGVAKVSLLTPAEDLSTEVLPSSLIIGGGISGLSAALTLANQGYHVELLEKRDRLGGLLRDVNRVFPSNVPTSDLIDPLINTVLKHNNIRVHFQAELIDVKGFIGNFTATIKENDGTGELKIGTIIVAVGANELKPEGMFGYHLFKNVMTQLEFEQQYRGDYSGLKDVVMINCVGARTDDMPYCGRFCCITAMKNAILLKEADPEAEVTILQRDIMAFGKVFEEYYQEAMQVGVRFVRYTVDRLPEINGVGNEANKVRVYHELMGRELELNADAVILTTPLVPAEDNQTLSRMMKIPVGNEGFFMEAHQKLRPVEFPADGIFIAGCARYPTEIVECISQGYAAAAKAAAPMSQGRVVTEALIAKVNPVMCSACGRCVEICPFGAIDWTDVSVSPKHTRRIAAVNQAECKGCGLCAASCLSSAVQLKGFTDEEILAMVSATIL</sequence>
<dbReference type="GO" id="GO:0051539">
    <property type="term" value="F:4 iron, 4 sulfur cluster binding"/>
    <property type="evidence" value="ECO:0007669"/>
    <property type="project" value="UniProtKB-KW"/>
</dbReference>
<dbReference type="PANTHER" id="PTHR43498:SF1">
    <property type="entry name" value="COB--COM HETERODISULFIDE REDUCTASE IRON-SULFUR SUBUNIT A"/>
    <property type="match status" value="1"/>
</dbReference>
<evidence type="ECO:0000256" key="1">
    <source>
        <dbReference type="ARBA" id="ARBA00001974"/>
    </source>
</evidence>
<dbReference type="PROSITE" id="PS51379">
    <property type="entry name" value="4FE4S_FER_2"/>
    <property type="match status" value="2"/>
</dbReference>
<dbReference type="SUPFAM" id="SSF51971">
    <property type="entry name" value="Nucleotide-binding domain"/>
    <property type="match status" value="1"/>
</dbReference>
<evidence type="ECO:0000256" key="2">
    <source>
        <dbReference type="ARBA" id="ARBA00006561"/>
    </source>
</evidence>
<dbReference type="PROSITE" id="PS00198">
    <property type="entry name" value="4FE4S_FER_1"/>
    <property type="match status" value="1"/>
</dbReference>
<dbReference type="Gene3D" id="3.30.70.20">
    <property type="match status" value="1"/>
</dbReference>
<keyword evidence="5" id="KW-0285">Flavoprotein</keyword>
<proteinExistence type="inferred from homology"/>
<dbReference type="Gene3D" id="3.40.50.720">
    <property type="entry name" value="NAD(P)-binding Rossmann-like Domain"/>
    <property type="match status" value="1"/>
</dbReference>
<evidence type="ECO:0000256" key="4">
    <source>
        <dbReference type="ARBA" id="ARBA00022723"/>
    </source>
</evidence>
<keyword evidence="4" id="KW-0479">Metal-binding</keyword>
<dbReference type="SUPFAM" id="SSF54862">
    <property type="entry name" value="4Fe-4S ferredoxins"/>
    <property type="match status" value="1"/>
</dbReference>
<dbReference type="InterPro" id="IPR036188">
    <property type="entry name" value="FAD/NAD-bd_sf"/>
</dbReference>
<dbReference type="InterPro" id="IPR039650">
    <property type="entry name" value="HdrA-like"/>
</dbReference>